<evidence type="ECO:0000313" key="2">
    <source>
        <dbReference type="EMBL" id="KHK99307.1"/>
    </source>
</evidence>
<sequence length="150" mass="14924">MKTRFAALAAGGAAVGMTVALLAGSAAFAAKGGKTQPPAPTPTPSYSCASFTGAPVRQAKPTYSGVALRAGDTIVAKVASVPSSFAIDLVTVVQGSAGYNITFYAAPVSSGLTFKAPATGVYEVDWSIDTNGAGLGTTIPTWTFTCKPAA</sequence>
<keyword evidence="3" id="KW-1185">Reference proteome</keyword>
<feature type="signal peptide" evidence="1">
    <location>
        <begin position="1"/>
        <end position="29"/>
    </location>
</feature>
<comment type="caution">
    <text evidence="2">The sequence shown here is derived from an EMBL/GenBank/DDBJ whole genome shotgun (WGS) entry which is preliminary data.</text>
</comment>
<name>A0A0B2ACM4_9MICO</name>
<feature type="chain" id="PRO_5002066150" evidence="1">
    <location>
        <begin position="30"/>
        <end position="150"/>
    </location>
</feature>
<proteinExistence type="predicted"/>
<dbReference type="OrthoDB" id="5005557at2"/>
<protein>
    <submittedName>
        <fullName evidence="2">Uncharacterized protein</fullName>
    </submittedName>
</protein>
<dbReference type="RefSeq" id="WP_039395913.1">
    <property type="nucleotide sequence ID" value="NZ_JTDK01000003.1"/>
</dbReference>
<dbReference type="AlphaFoldDB" id="A0A0B2ACM4"/>
<accession>A0A0B2ACM4</accession>
<keyword evidence="1" id="KW-0732">Signal</keyword>
<gene>
    <name evidence="2" type="ORF">LK09_03225</name>
</gene>
<reference evidence="2 3" key="1">
    <citation type="submission" date="2014-11" db="EMBL/GenBank/DDBJ databases">
        <title>Genome sequence of Microbacterium mangrovi MUSC 115(T).</title>
        <authorList>
            <person name="Lee L.-H."/>
        </authorList>
    </citation>
    <scope>NUCLEOTIDE SEQUENCE [LARGE SCALE GENOMIC DNA]</scope>
    <source>
        <strain evidence="2 3">MUSC 115</strain>
    </source>
</reference>
<organism evidence="2 3">
    <name type="scientific">Microbacterium mangrovi</name>
    <dbReference type="NCBI Taxonomy" id="1348253"/>
    <lineage>
        <taxon>Bacteria</taxon>
        <taxon>Bacillati</taxon>
        <taxon>Actinomycetota</taxon>
        <taxon>Actinomycetes</taxon>
        <taxon>Micrococcales</taxon>
        <taxon>Microbacteriaceae</taxon>
        <taxon>Microbacterium</taxon>
    </lineage>
</organism>
<dbReference type="EMBL" id="JTDK01000003">
    <property type="protein sequence ID" value="KHK99307.1"/>
    <property type="molecule type" value="Genomic_DNA"/>
</dbReference>
<evidence type="ECO:0000313" key="3">
    <source>
        <dbReference type="Proteomes" id="UP000031030"/>
    </source>
</evidence>
<dbReference type="Proteomes" id="UP000031030">
    <property type="component" value="Unassembled WGS sequence"/>
</dbReference>
<evidence type="ECO:0000256" key="1">
    <source>
        <dbReference type="SAM" id="SignalP"/>
    </source>
</evidence>